<feature type="transmembrane region" description="Helical" evidence="6">
    <location>
        <begin position="329"/>
        <end position="352"/>
    </location>
</feature>
<dbReference type="InterPro" id="IPR017452">
    <property type="entry name" value="GPCR_Rhodpsn_7TM"/>
</dbReference>
<gene>
    <name evidence="9 10" type="primary">LOC111110431</name>
</gene>
<dbReference type="CDD" id="cd14978">
    <property type="entry name" value="7tmA_FMRFamide_R-like"/>
    <property type="match status" value="1"/>
</dbReference>
<dbReference type="InterPro" id="IPR052954">
    <property type="entry name" value="GPCR-Ligand_Int"/>
</dbReference>
<feature type="transmembrane region" description="Helical" evidence="6">
    <location>
        <begin position="60"/>
        <end position="87"/>
    </location>
</feature>
<dbReference type="AlphaFoldDB" id="A0A8B8BH94"/>
<evidence type="ECO:0000256" key="3">
    <source>
        <dbReference type="ARBA" id="ARBA00022989"/>
    </source>
</evidence>
<dbReference type="PRINTS" id="PR00237">
    <property type="entry name" value="GPCRRHODOPSN"/>
</dbReference>
<comment type="subcellular location">
    <subcellularLocation>
        <location evidence="1">Membrane</location>
    </subcellularLocation>
</comment>
<protein>
    <submittedName>
        <fullName evidence="9 10">FMRFamide receptor-like</fullName>
    </submittedName>
</protein>
<dbReference type="Proteomes" id="UP000694844">
    <property type="component" value="Chromosome 8"/>
</dbReference>
<feature type="transmembrane region" description="Helical" evidence="6">
    <location>
        <begin position="99"/>
        <end position="119"/>
    </location>
</feature>
<dbReference type="PROSITE" id="PS00237">
    <property type="entry name" value="G_PROTEIN_RECEP_F1_1"/>
    <property type="match status" value="1"/>
</dbReference>
<dbReference type="GO" id="GO:0016020">
    <property type="term" value="C:membrane"/>
    <property type="evidence" value="ECO:0007669"/>
    <property type="project" value="UniProtKB-SubCell"/>
</dbReference>
<feature type="domain" description="G-protein coupled receptors family 1 profile" evidence="7">
    <location>
        <begin position="78"/>
        <end position="349"/>
    </location>
</feature>
<reference evidence="9 10" key="1">
    <citation type="submission" date="2025-04" db="UniProtKB">
        <authorList>
            <consortium name="RefSeq"/>
        </authorList>
    </citation>
    <scope>IDENTIFICATION</scope>
    <source>
        <tissue evidence="9 10">Whole sample</tissue>
    </source>
</reference>
<dbReference type="SUPFAM" id="SSF81321">
    <property type="entry name" value="Family A G protein-coupled receptor-like"/>
    <property type="match status" value="1"/>
</dbReference>
<keyword evidence="5" id="KW-0675">Receptor</keyword>
<organism evidence="8 10">
    <name type="scientific">Crassostrea virginica</name>
    <name type="common">Eastern oyster</name>
    <dbReference type="NCBI Taxonomy" id="6565"/>
    <lineage>
        <taxon>Eukaryota</taxon>
        <taxon>Metazoa</taxon>
        <taxon>Spiralia</taxon>
        <taxon>Lophotrochozoa</taxon>
        <taxon>Mollusca</taxon>
        <taxon>Bivalvia</taxon>
        <taxon>Autobranchia</taxon>
        <taxon>Pteriomorphia</taxon>
        <taxon>Ostreida</taxon>
        <taxon>Ostreoidea</taxon>
        <taxon>Ostreidae</taxon>
        <taxon>Crassostrea</taxon>
    </lineage>
</organism>
<evidence type="ECO:0000313" key="8">
    <source>
        <dbReference type="Proteomes" id="UP000694844"/>
    </source>
</evidence>
<evidence type="ECO:0000259" key="7">
    <source>
        <dbReference type="PROSITE" id="PS50262"/>
    </source>
</evidence>
<dbReference type="PANTHER" id="PTHR46641:SF2">
    <property type="entry name" value="FMRFAMIDE RECEPTOR"/>
    <property type="match status" value="1"/>
</dbReference>
<keyword evidence="4 6" id="KW-0472">Membrane</keyword>
<evidence type="ECO:0000256" key="6">
    <source>
        <dbReference type="SAM" id="Phobius"/>
    </source>
</evidence>
<sequence>MMSTHLENNSRSFYYNNHSQENPHDYASDINPACLEDINGTIFYNPCLCMNEQASTETPGYVTIFSILAPIVSAIGIVGIITTIIVLSRKSLCTSTNCYLIALSVADLGFLIVLFPRFFERHLTNEKQAYLFGIFFNYARILMTTFLSASVWINVVLAAERYIAIVHPLRANMICSIRRARFVIIVVYIYSFVIWIPYFFEYKVVTATYEAYCMGSTTFMHTAPWLFVNSKGKEIYRWIADCTLSAILPFLFLLVLNTRLIYEIRVSTRYIRNNVGLDHSMQRVLSNEQLKISVMLVCLIIIFFVCEAPYVVMNAFLDQNSFDRHTFYIFWYITILLISLKSCFNFILYCWFSERFWETLKLKLCFTLCNEGRRNFSASRTSNFSGIVMTSNGSRRRHDMPEHVV</sequence>
<keyword evidence="5" id="KW-0807">Transducer</keyword>
<keyword evidence="5" id="KW-0297">G-protein coupled receptor</keyword>
<dbReference type="InterPro" id="IPR000276">
    <property type="entry name" value="GPCR_Rhodpsn"/>
</dbReference>
<dbReference type="OrthoDB" id="6286129at2759"/>
<evidence type="ECO:0000313" key="9">
    <source>
        <dbReference type="RefSeq" id="XP_022302637.1"/>
    </source>
</evidence>
<name>A0A8B8BH94_CRAVI</name>
<feature type="transmembrane region" description="Helical" evidence="6">
    <location>
        <begin position="292"/>
        <end position="317"/>
    </location>
</feature>
<dbReference type="PANTHER" id="PTHR46641">
    <property type="entry name" value="FMRFAMIDE RECEPTOR-RELATED"/>
    <property type="match status" value="1"/>
</dbReference>
<dbReference type="Pfam" id="PF00001">
    <property type="entry name" value="7tm_1"/>
    <property type="match status" value="1"/>
</dbReference>
<keyword evidence="3 6" id="KW-1133">Transmembrane helix</keyword>
<evidence type="ECO:0000256" key="4">
    <source>
        <dbReference type="ARBA" id="ARBA00023136"/>
    </source>
</evidence>
<feature type="transmembrane region" description="Helical" evidence="6">
    <location>
        <begin position="180"/>
        <end position="200"/>
    </location>
</feature>
<proteinExistence type="inferred from homology"/>
<evidence type="ECO:0000256" key="2">
    <source>
        <dbReference type="ARBA" id="ARBA00022692"/>
    </source>
</evidence>
<evidence type="ECO:0000313" key="10">
    <source>
        <dbReference type="RefSeq" id="XP_022302638.1"/>
    </source>
</evidence>
<feature type="transmembrane region" description="Helical" evidence="6">
    <location>
        <begin position="235"/>
        <end position="256"/>
    </location>
</feature>
<dbReference type="RefSeq" id="XP_022302637.1">
    <property type="nucleotide sequence ID" value="XM_022446929.1"/>
</dbReference>
<dbReference type="PROSITE" id="PS50262">
    <property type="entry name" value="G_PROTEIN_RECEP_F1_2"/>
    <property type="match status" value="1"/>
</dbReference>
<dbReference type="Gene3D" id="1.20.1070.10">
    <property type="entry name" value="Rhodopsin 7-helix transmembrane proteins"/>
    <property type="match status" value="1"/>
</dbReference>
<comment type="similarity">
    <text evidence="5">Belongs to the G-protein coupled receptor 1 family.</text>
</comment>
<accession>A0A8B8BH94</accession>
<dbReference type="KEGG" id="cvn:111110431"/>
<dbReference type="RefSeq" id="XP_022302638.1">
    <property type="nucleotide sequence ID" value="XM_022446930.1"/>
</dbReference>
<dbReference type="GeneID" id="111110431"/>
<evidence type="ECO:0000256" key="1">
    <source>
        <dbReference type="ARBA" id="ARBA00004370"/>
    </source>
</evidence>
<keyword evidence="2 5" id="KW-0812">Transmembrane</keyword>
<keyword evidence="8" id="KW-1185">Reference proteome</keyword>
<dbReference type="GO" id="GO:0004930">
    <property type="term" value="F:G protein-coupled receptor activity"/>
    <property type="evidence" value="ECO:0007669"/>
    <property type="project" value="UniProtKB-KW"/>
</dbReference>
<evidence type="ECO:0000256" key="5">
    <source>
        <dbReference type="RuleBase" id="RU000688"/>
    </source>
</evidence>
<feature type="transmembrane region" description="Helical" evidence="6">
    <location>
        <begin position="139"/>
        <end position="159"/>
    </location>
</feature>